<keyword evidence="4" id="KW-0808">Transferase</keyword>
<keyword evidence="12" id="KW-1185">Reference proteome</keyword>
<feature type="transmembrane region" description="Helical" evidence="9">
    <location>
        <begin position="16"/>
        <end position="36"/>
    </location>
</feature>
<evidence type="ECO:0000256" key="6">
    <source>
        <dbReference type="ARBA" id="ARBA00022777"/>
    </source>
</evidence>
<keyword evidence="9" id="KW-0812">Transmembrane</keyword>
<evidence type="ECO:0000256" key="3">
    <source>
        <dbReference type="ARBA" id="ARBA00022553"/>
    </source>
</evidence>
<dbReference type="EC" id="2.7.13.3" evidence="2"/>
<dbReference type="GO" id="GO:0016301">
    <property type="term" value="F:kinase activity"/>
    <property type="evidence" value="ECO:0007669"/>
    <property type="project" value="UniProtKB-KW"/>
</dbReference>
<feature type="transmembrane region" description="Helical" evidence="9">
    <location>
        <begin position="43"/>
        <end position="62"/>
    </location>
</feature>
<dbReference type="SUPFAM" id="SSF55874">
    <property type="entry name" value="ATPase domain of HSP90 chaperone/DNA topoisomerase II/histidine kinase"/>
    <property type="match status" value="1"/>
</dbReference>
<dbReference type="InterPro" id="IPR036890">
    <property type="entry name" value="HATPase_C_sf"/>
</dbReference>
<dbReference type="Pfam" id="PF07730">
    <property type="entry name" value="HisKA_3"/>
    <property type="match status" value="1"/>
</dbReference>
<evidence type="ECO:0000256" key="9">
    <source>
        <dbReference type="SAM" id="Phobius"/>
    </source>
</evidence>
<protein>
    <recommendedName>
        <fullName evidence="2">histidine kinase</fullName>
        <ecNumber evidence="2">2.7.13.3</ecNumber>
    </recommendedName>
</protein>
<dbReference type="InterPro" id="IPR011712">
    <property type="entry name" value="Sig_transdc_His_kin_sub3_dim/P"/>
</dbReference>
<keyword evidence="3" id="KW-0597">Phosphoprotein</keyword>
<dbReference type="RefSeq" id="WP_330133851.1">
    <property type="nucleotide sequence ID" value="NZ_JAUTXY010000005.1"/>
</dbReference>
<evidence type="ECO:0000256" key="5">
    <source>
        <dbReference type="ARBA" id="ARBA00022741"/>
    </source>
</evidence>
<feature type="transmembrane region" description="Helical" evidence="9">
    <location>
        <begin position="93"/>
        <end position="110"/>
    </location>
</feature>
<evidence type="ECO:0000313" key="12">
    <source>
        <dbReference type="Proteomes" id="UP001336020"/>
    </source>
</evidence>
<comment type="catalytic activity">
    <reaction evidence="1">
        <text>ATP + protein L-histidine = ADP + protein N-phospho-L-histidine.</text>
        <dbReference type="EC" id="2.7.13.3"/>
    </reaction>
</comment>
<keyword evidence="9" id="KW-0472">Membrane</keyword>
<reference evidence="11 12" key="1">
    <citation type="submission" date="2023-07" db="EMBL/GenBank/DDBJ databases">
        <authorList>
            <person name="Girao M."/>
            <person name="Carvalho M.F."/>
        </authorList>
    </citation>
    <scope>NUCLEOTIDE SEQUENCE [LARGE SCALE GENOMIC DNA]</scope>
    <source>
        <strain evidence="11 12">YIM65754</strain>
    </source>
</reference>
<keyword evidence="6 11" id="KW-0418">Kinase</keyword>
<keyword evidence="8" id="KW-0902">Two-component regulatory system</keyword>
<gene>
    <name evidence="11" type="ORF">Q7514_13905</name>
</gene>
<feature type="transmembrane region" description="Helical" evidence="9">
    <location>
        <begin position="149"/>
        <end position="169"/>
    </location>
</feature>
<keyword evidence="7" id="KW-0067">ATP-binding</keyword>
<comment type="caution">
    <text evidence="11">The sequence shown here is derived from an EMBL/GenBank/DDBJ whole genome shotgun (WGS) entry which is preliminary data.</text>
</comment>
<evidence type="ECO:0000256" key="4">
    <source>
        <dbReference type="ARBA" id="ARBA00022679"/>
    </source>
</evidence>
<evidence type="ECO:0000313" key="11">
    <source>
        <dbReference type="EMBL" id="MEE2058614.1"/>
    </source>
</evidence>
<feature type="transmembrane region" description="Helical" evidence="9">
    <location>
        <begin position="116"/>
        <end position="137"/>
    </location>
</feature>
<keyword evidence="5" id="KW-0547">Nucleotide-binding</keyword>
<evidence type="ECO:0000256" key="8">
    <source>
        <dbReference type="ARBA" id="ARBA00023012"/>
    </source>
</evidence>
<organism evidence="11 12">
    <name type="scientific">Rhodococcus artemisiae</name>
    <dbReference type="NCBI Taxonomy" id="714159"/>
    <lineage>
        <taxon>Bacteria</taxon>
        <taxon>Bacillati</taxon>
        <taxon>Actinomycetota</taxon>
        <taxon>Actinomycetes</taxon>
        <taxon>Mycobacteriales</taxon>
        <taxon>Nocardiaceae</taxon>
        <taxon>Rhodococcus</taxon>
    </lineage>
</organism>
<dbReference type="Gene3D" id="3.30.565.10">
    <property type="entry name" value="Histidine kinase-like ATPase, C-terminal domain"/>
    <property type="match status" value="1"/>
</dbReference>
<dbReference type="InterPro" id="IPR050482">
    <property type="entry name" value="Sensor_HK_TwoCompSys"/>
</dbReference>
<evidence type="ECO:0000259" key="10">
    <source>
        <dbReference type="Pfam" id="PF07730"/>
    </source>
</evidence>
<dbReference type="PANTHER" id="PTHR24421:SF10">
    <property type="entry name" value="NITRATE_NITRITE SENSOR PROTEIN NARQ"/>
    <property type="match status" value="1"/>
</dbReference>
<feature type="domain" description="Signal transduction histidine kinase subgroup 3 dimerisation and phosphoacceptor" evidence="10">
    <location>
        <begin position="191"/>
        <end position="252"/>
    </location>
</feature>
<dbReference type="Proteomes" id="UP001336020">
    <property type="component" value="Unassembled WGS sequence"/>
</dbReference>
<feature type="transmembrane region" description="Helical" evidence="9">
    <location>
        <begin position="68"/>
        <end position="86"/>
    </location>
</feature>
<evidence type="ECO:0000256" key="2">
    <source>
        <dbReference type="ARBA" id="ARBA00012438"/>
    </source>
</evidence>
<dbReference type="Gene3D" id="1.20.5.1930">
    <property type="match status" value="1"/>
</dbReference>
<name>A0ABU7LAN3_9NOCA</name>
<evidence type="ECO:0000256" key="7">
    <source>
        <dbReference type="ARBA" id="ARBA00022840"/>
    </source>
</evidence>
<evidence type="ECO:0000256" key="1">
    <source>
        <dbReference type="ARBA" id="ARBA00000085"/>
    </source>
</evidence>
<proteinExistence type="predicted"/>
<dbReference type="CDD" id="cd16917">
    <property type="entry name" value="HATPase_UhpB-NarQ-NarX-like"/>
    <property type="match status" value="1"/>
</dbReference>
<keyword evidence="9" id="KW-1133">Transmembrane helix</keyword>
<dbReference type="PANTHER" id="PTHR24421">
    <property type="entry name" value="NITRATE/NITRITE SENSOR PROTEIN NARX-RELATED"/>
    <property type="match status" value="1"/>
</dbReference>
<dbReference type="EMBL" id="JAUTXY010000005">
    <property type="protein sequence ID" value="MEE2058614.1"/>
    <property type="molecule type" value="Genomic_DNA"/>
</dbReference>
<accession>A0ABU7LAN3</accession>
<sequence>MRIATFDLDGTRQWRLLVLLSAVVLAPATVLLMVAMNAAGSSLLDLAVIGAAALGLHCAVFLTARSAVAAFAVASTAMLVLAFVPVPGWSSGILLPSALCFLLVLWRVVFDAPTPWPWIALAVALTGIAVAEAIGASRADGDLPPWMQTLEATLLVTVAAVTWGVAWTARMQNERAAADAQAALDRARRTERAHIRRDLHDVIAHSITLMVAQAEAARVGTGEAHTDESLAQLAESGRSALRGLRGMLRVLDASPPDASDVVPGIDALDDLVATAGTPLHRVSLTENGTRQPLAADAEVALVRLTQEGITNAFRHLEAPVSVEVTVDWHLDHVAVQVSDDGGRGPLRTGPPGTGLTGISERVAAAGGSFDIATESSWTLTAQFPVLDSP</sequence>